<organism evidence="2">
    <name type="scientific">marine sediment metagenome</name>
    <dbReference type="NCBI Taxonomy" id="412755"/>
    <lineage>
        <taxon>unclassified sequences</taxon>
        <taxon>metagenomes</taxon>
        <taxon>ecological metagenomes</taxon>
    </lineage>
</organism>
<sequence length="206" mass="22917">MRIPLAKLRPHPANANVMTEERLEKLAENIRREGDYPPLVVRPHPEEEGCYQILDGHQRDEVLRRLGHSDALCYLWPCDDRTALMLLATLNRLEGQDDPLKRAALLKELTDLASPEELAQLLPESATLIHQSVKLLDLDLDALLADLQKESPTGTGLRAITFAVTPEDEAVIEEAVRLASAGLEGKNRRGRALAIIAKACLERRGE</sequence>
<dbReference type="GO" id="GO:0005694">
    <property type="term" value="C:chromosome"/>
    <property type="evidence" value="ECO:0007669"/>
    <property type="project" value="TreeGrafter"/>
</dbReference>
<dbReference type="InterPro" id="IPR036086">
    <property type="entry name" value="ParB/Sulfiredoxin_sf"/>
</dbReference>
<dbReference type="Gene3D" id="3.90.1530.10">
    <property type="entry name" value="Conserved hypothetical protein from pyrococcus furiosus pfu- 392566-001, ParB domain"/>
    <property type="match status" value="1"/>
</dbReference>
<proteinExistence type="predicted"/>
<dbReference type="EMBL" id="BARS01006933">
    <property type="protein sequence ID" value="GAF75843.1"/>
    <property type="molecule type" value="Genomic_DNA"/>
</dbReference>
<dbReference type="GO" id="GO:0007059">
    <property type="term" value="P:chromosome segregation"/>
    <property type="evidence" value="ECO:0007669"/>
    <property type="project" value="TreeGrafter"/>
</dbReference>
<dbReference type="SMART" id="SM00470">
    <property type="entry name" value="ParB"/>
    <property type="match status" value="1"/>
</dbReference>
<dbReference type="AlphaFoldDB" id="X0S441"/>
<dbReference type="PANTHER" id="PTHR33375:SF1">
    <property type="entry name" value="CHROMOSOME-PARTITIONING PROTEIN PARB-RELATED"/>
    <property type="match status" value="1"/>
</dbReference>
<dbReference type="GO" id="GO:0045881">
    <property type="term" value="P:positive regulation of sporulation resulting in formation of a cellular spore"/>
    <property type="evidence" value="ECO:0007669"/>
    <property type="project" value="TreeGrafter"/>
</dbReference>
<dbReference type="InterPro" id="IPR003115">
    <property type="entry name" value="ParB_N"/>
</dbReference>
<comment type="caution">
    <text evidence="2">The sequence shown here is derived from an EMBL/GenBank/DDBJ whole genome shotgun (WGS) entry which is preliminary data.</text>
</comment>
<dbReference type="InterPro" id="IPR050336">
    <property type="entry name" value="Chromosome_partition/occlusion"/>
</dbReference>
<dbReference type="Pfam" id="PF02195">
    <property type="entry name" value="ParB_N"/>
    <property type="match status" value="1"/>
</dbReference>
<reference evidence="2" key="1">
    <citation type="journal article" date="2014" name="Front. Microbiol.">
        <title>High frequency of phylogenetically diverse reductive dehalogenase-homologous genes in deep subseafloor sedimentary metagenomes.</title>
        <authorList>
            <person name="Kawai M."/>
            <person name="Futagami T."/>
            <person name="Toyoda A."/>
            <person name="Takaki Y."/>
            <person name="Nishi S."/>
            <person name="Hori S."/>
            <person name="Arai W."/>
            <person name="Tsubouchi T."/>
            <person name="Morono Y."/>
            <person name="Uchiyama I."/>
            <person name="Ito T."/>
            <person name="Fujiyama A."/>
            <person name="Inagaki F."/>
            <person name="Takami H."/>
        </authorList>
    </citation>
    <scope>NUCLEOTIDE SEQUENCE</scope>
    <source>
        <strain evidence="2">Expedition CK06-06</strain>
    </source>
</reference>
<protein>
    <recommendedName>
        <fullName evidence="1">ParB-like N-terminal domain-containing protein</fullName>
    </recommendedName>
</protein>
<dbReference type="PANTHER" id="PTHR33375">
    <property type="entry name" value="CHROMOSOME-PARTITIONING PROTEIN PARB-RELATED"/>
    <property type="match status" value="1"/>
</dbReference>
<name>X0S441_9ZZZZ</name>
<feature type="domain" description="ParB-like N-terminal" evidence="1">
    <location>
        <begin position="1"/>
        <end position="92"/>
    </location>
</feature>
<accession>X0S441</accession>
<evidence type="ECO:0000313" key="2">
    <source>
        <dbReference type="EMBL" id="GAF75843.1"/>
    </source>
</evidence>
<dbReference type="SUPFAM" id="SSF110849">
    <property type="entry name" value="ParB/Sulfiredoxin"/>
    <property type="match status" value="1"/>
</dbReference>
<gene>
    <name evidence="2" type="ORF">S01H1_13437</name>
</gene>
<evidence type="ECO:0000259" key="1">
    <source>
        <dbReference type="SMART" id="SM00470"/>
    </source>
</evidence>